<name>A0ABD5X215_9EURY</name>
<evidence type="ECO:0000256" key="1">
    <source>
        <dbReference type="SAM" id="Phobius"/>
    </source>
</evidence>
<reference evidence="2 3" key="1">
    <citation type="journal article" date="2019" name="Int. J. Syst. Evol. Microbiol.">
        <title>The Global Catalogue of Microorganisms (GCM) 10K type strain sequencing project: providing services to taxonomists for standard genome sequencing and annotation.</title>
        <authorList>
            <consortium name="The Broad Institute Genomics Platform"/>
            <consortium name="The Broad Institute Genome Sequencing Center for Infectious Disease"/>
            <person name="Wu L."/>
            <person name="Ma J."/>
        </authorList>
    </citation>
    <scope>NUCLEOTIDE SEQUENCE [LARGE SCALE GENOMIC DNA]</scope>
    <source>
        <strain evidence="2 3">DT55</strain>
    </source>
</reference>
<gene>
    <name evidence="2" type="ORF">ACFQKD_13130</name>
</gene>
<keyword evidence="3" id="KW-1185">Reference proteome</keyword>
<dbReference type="AlphaFoldDB" id="A0ABD5X215"/>
<proteinExistence type="predicted"/>
<keyword evidence="1" id="KW-1133">Transmembrane helix</keyword>
<dbReference type="GeneID" id="79270829"/>
<keyword evidence="1" id="KW-0472">Membrane</keyword>
<organism evidence="2 3">
    <name type="scientific">Halobaculum marinum</name>
    <dbReference type="NCBI Taxonomy" id="3031996"/>
    <lineage>
        <taxon>Archaea</taxon>
        <taxon>Methanobacteriati</taxon>
        <taxon>Methanobacteriota</taxon>
        <taxon>Stenosarchaea group</taxon>
        <taxon>Halobacteria</taxon>
        <taxon>Halobacteriales</taxon>
        <taxon>Haloferacaceae</taxon>
        <taxon>Halobaculum</taxon>
    </lineage>
</organism>
<dbReference type="EMBL" id="JBHTAG010000003">
    <property type="protein sequence ID" value="MFC7098248.1"/>
    <property type="molecule type" value="Genomic_DNA"/>
</dbReference>
<sequence length="99" mass="9810">MVPIDVLQVFGVVLATDVPLFGSLPGGGALATALLLRLVPTVVVAGLVGWDAGRQSANPRAWPTAAVLVGVASLPALVVVAALYLVAGRDDDAADGGVP</sequence>
<protein>
    <submittedName>
        <fullName evidence="2">Uncharacterized protein</fullName>
    </submittedName>
</protein>
<evidence type="ECO:0000313" key="2">
    <source>
        <dbReference type="EMBL" id="MFC7098248.1"/>
    </source>
</evidence>
<keyword evidence="1" id="KW-0812">Transmembrane</keyword>
<accession>A0ABD5X215</accession>
<feature type="transmembrane region" description="Helical" evidence="1">
    <location>
        <begin position="62"/>
        <end position="87"/>
    </location>
</feature>
<feature type="transmembrane region" description="Helical" evidence="1">
    <location>
        <begin position="29"/>
        <end position="50"/>
    </location>
</feature>
<evidence type="ECO:0000313" key="3">
    <source>
        <dbReference type="Proteomes" id="UP001596388"/>
    </source>
</evidence>
<comment type="caution">
    <text evidence="2">The sequence shown here is derived from an EMBL/GenBank/DDBJ whole genome shotgun (WGS) entry which is preliminary data.</text>
</comment>
<dbReference type="Proteomes" id="UP001596388">
    <property type="component" value="Unassembled WGS sequence"/>
</dbReference>
<dbReference type="RefSeq" id="WP_276237250.1">
    <property type="nucleotide sequence ID" value="NZ_CP119989.1"/>
</dbReference>